<feature type="transmembrane region" description="Helical" evidence="1">
    <location>
        <begin position="25"/>
        <end position="51"/>
    </location>
</feature>
<keyword evidence="1" id="KW-0472">Membrane</keyword>
<feature type="transmembrane region" description="Helical" evidence="1">
    <location>
        <begin position="102"/>
        <end position="123"/>
    </location>
</feature>
<organism evidence="2 3">
    <name type="scientific">Rhizobium rhododendri</name>
    <dbReference type="NCBI Taxonomy" id="2506430"/>
    <lineage>
        <taxon>Bacteria</taxon>
        <taxon>Pseudomonadati</taxon>
        <taxon>Pseudomonadota</taxon>
        <taxon>Alphaproteobacteria</taxon>
        <taxon>Hyphomicrobiales</taxon>
        <taxon>Rhizobiaceae</taxon>
        <taxon>Rhizobium/Agrobacterium group</taxon>
        <taxon>Rhizobium</taxon>
    </lineage>
</organism>
<dbReference type="Proteomes" id="UP000318939">
    <property type="component" value="Chromosome"/>
</dbReference>
<evidence type="ECO:0000313" key="2">
    <source>
        <dbReference type="EMBL" id="WFS21639.1"/>
    </source>
</evidence>
<keyword evidence="1" id="KW-0812">Transmembrane</keyword>
<sequence>MLGPILGLLLSGSVKNTVARTKRNGIFIAIAAVFILTTYVFGLSALALWLGTIYGPLHASLILGGGCLLIAVAILIVMASINAQEARRAREKRLAAQSMATVGLGLLRSQPMLAAAVAGAFLLSTVMGSRDDD</sequence>
<evidence type="ECO:0000256" key="1">
    <source>
        <dbReference type="SAM" id="Phobius"/>
    </source>
</evidence>
<reference evidence="2" key="1">
    <citation type="journal article" date="2019" name="Phytopathology">
        <title>A Novel Group of Rhizobium tumorigenes-Like Agrobacteria Associated with Crown Gall Disease of Rhododendron and Blueberry.</title>
        <authorList>
            <person name="Kuzmanovic N."/>
            <person name="Behrens P."/>
            <person name="Idczak E."/>
            <person name="Wagner S."/>
            <person name="Gotz M."/>
            <person name="Sproer C."/>
            <person name="Bunk B."/>
            <person name="Overmann J."/>
            <person name="Smalla K."/>
        </authorList>
    </citation>
    <scope>NUCLEOTIDE SEQUENCE</scope>
    <source>
        <strain evidence="2">Rho-6.2</strain>
    </source>
</reference>
<evidence type="ECO:0000313" key="3">
    <source>
        <dbReference type="Proteomes" id="UP000318939"/>
    </source>
</evidence>
<gene>
    <name evidence="2" type="ORF">PR018_10640</name>
</gene>
<name>A0ABY8IDB4_9HYPH</name>
<keyword evidence="1" id="KW-1133">Transmembrane helix</keyword>
<dbReference type="RefSeq" id="WP_142823470.1">
    <property type="nucleotide sequence ID" value="NZ_CP117267.1"/>
</dbReference>
<protein>
    <recommendedName>
        <fullName evidence="4">Phage holin family protein</fullName>
    </recommendedName>
</protein>
<evidence type="ECO:0008006" key="4">
    <source>
        <dbReference type="Google" id="ProtNLM"/>
    </source>
</evidence>
<keyword evidence="3" id="KW-1185">Reference proteome</keyword>
<accession>A0ABY8IDB4</accession>
<reference evidence="2" key="2">
    <citation type="journal article" date="2023" name="MicrobiologyOpen">
        <title>Genomics of the tumorigenes clade of the family Rhizobiaceae and description of Rhizobium rhododendri sp. nov.</title>
        <authorList>
            <person name="Kuzmanovic N."/>
            <person name="diCenzo G.C."/>
            <person name="Bunk B."/>
            <person name="Sproeer C."/>
            <person name="Fruehling A."/>
            <person name="Neumann-Schaal M."/>
            <person name="Overmann J."/>
            <person name="Smalla K."/>
        </authorList>
    </citation>
    <scope>NUCLEOTIDE SEQUENCE</scope>
    <source>
        <strain evidence="2">Rho-6.2</strain>
    </source>
</reference>
<dbReference type="EMBL" id="CP117267">
    <property type="protein sequence ID" value="WFS21639.1"/>
    <property type="molecule type" value="Genomic_DNA"/>
</dbReference>
<feature type="transmembrane region" description="Helical" evidence="1">
    <location>
        <begin position="57"/>
        <end position="81"/>
    </location>
</feature>
<proteinExistence type="predicted"/>